<dbReference type="Pfam" id="PF03713">
    <property type="entry name" value="DUF305"/>
    <property type="match status" value="1"/>
</dbReference>
<evidence type="ECO:0000313" key="3">
    <source>
        <dbReference type="EMBL" id="MBB4143087.1"/>
    </source>
</evidence>
<dbReference type="RefSeq" id="WP_062553131.1">
    <property type="nucleotide sequence ID" value="NZ_CP049250.1"/>
</dbReference>
<dbReference type="Proteomes" id="UP000519897">
    <property type="component" value="Unassembled WGS sequence"/>
</dbReference>
<keyword evidence="4" id="KW-1185">Reference proteome</keyword>
<feature type="signal peptide" evidence="1">
    <location>
        <begin position="1"/>
        <end position="22"/>
    </location>
</feature>
<evidence type="ECO:0000313" key="4">
    <source>
        <dbReference type="Proteomes" id="UP000519897"/>
    </source>
</evidence>
<accession>A0A7W6LF65</accession>
<dbReference type="SUPFAM" id="SSF47240">
    <property type="entry name" value="Ferritin-like"/>
    <property type="match status" value="1"/>
</dbReference>
<dbReference type="AlphaFoldDB" id="A0A7W6LF65"/>
<dbReference type="PANTHER" id="PTHR36933:SF1">
    <property type="entry name" value="SLL0788 PROTEIN"/>
    <property type="match status" value="1"/>
</dbReference>
<name>A0A7W6LF65_9HYPH</name>
<gene>
    <name evidence="3" type="ORF">GGQ72_001586</name>
</gene>
<dbReference type="InterPro" id="IPR005183">
    <property type="entry name" value="DUF305_CopM-like"/>
</dbReference>
<dbReference type="Gene3D" id="1.20.1260.10">
    <property type="match status" value="1"/>
</dbReference>
<evidence type="ECO:0000259" key="2">
    <source>
        <dbReference type="Pfam" id="PF03713"/>
    </source>
</evidence>
<feature type="chain" id="PRO_5030735347" evidence="1">
    <location>
        <begin position="23"/>
        <end position="124"/>
    </location>
</feature>
<protein>
    <submittedName>
        <fullName evidence="3">Uncharacterized protein (DUF305 family)</fullName>
    </submittedName>
</protein>
<dbReference type="PANTHER" id="PTHR36933">
    <property type="entry name" value="SLL0788 PROTEIN"/>
    <property type="match status" value="1"/>
</dbReference>
<dbReference type="InterPro" id="IPR009078">
    <property type="entry name" value="Ferritin-like_SF"/>
</dbReference>
<comment type="caution">
    <text evidence="3">The sequence shown here is derived from an EMBL/GenBank/DDBJ whole genome shotgun (WGS) entry which is preliminary data.</text>
</comment>
<evidence type="ECO:0000256" key="1">
    <source>
        <dbReference type="SAM" id="SignalP"/>
    </source>
</evidence>
<dbReference type="EMBL" id="JACIEC010000001">
    <property type="protein sequence ID" value="MBB4143087.1"/>
    <property type="molecule type" value="Genomic_DNA"/>
</dbReference>
<organism evidence="3 4">
    <name type="scientific">Rhizobium rhizoryzae</name>
    <dbReference type="NCBI Taxonomy" id="451876"/>
    <lineage>
        <taxon>Bacteria</taxon>
        <taxon>Pseudomonadati</taxon>
        <taxon>Pseudomonadota</taxon>
        <taxon>Alphaproteobacteria</taxon>
        <taxon>Hyphomicrobiales</taxon>
        <taxon>Rhizobiaceae</taxon>
        <taxon>Rhizobium/Agrobacterium group</taxon>
        <taxon>Rhizobium</taxon>
    </lineage>
</organism>
<proteinExistence type="predicted"/>
<feature type="domain" description="DUF305" evidence="2">
    <location>
        <begin position="24"/>
        <end position="119"/>
    </location>
</feature>
<reference evidence="3 4" key="1">
    <citation type="submission" date="2020-08" db="EMBL/GenBank/DDBJ databases">
        <title>Genomic Encyclopedia of Type Strains, Phase IV (KMG-IV): sequencing the most valuable type-strain genomes for metagenomic binning, comparative biology and taxonomic classification.</title>
        <authorList>
            <person name="Goeker M."/>
        </authorList>
    </citation>
    <scope>NUCLEOTIDE SEQUENCE [LARGE SCALE GENOMIC DNA]</scope>
    <source>
        <strain evidence="3 4">DSM 29514</strain>
    </source>
</reference>
<keyword evidence="1" id="KW-0732">Signal</keyword>
<dbReference type="InterPro" id="IPR012347">
    <property type="entry name" value="Ferritin-like"/>
</dbReference>
<sequence length="124" mass="13576">MKLSMLSAAIVALGITVTPALSQDMKMKGHQGHQGMAMDKSASTKAFEAANTKMHKDMMVPYTGKTDVDFVRSMIPHHQGAIDMAKIQLQYGKDPAIRKLAEEVITAQEAEIKMMQDWLAKNGG</sequence>